<dbReference type="EMBL" id="VSRR010003237">
    <property type="protein sequence ID" value="MPC35278.1"/>
    <property type="molecule type" value="Genomic_DNA"/>
</dbReference>
<accession>A0A5B7EPQ8</accession>
<organism evidence="1 2">
    <name type="scientific">Portunus trituberculatus</name>
    <name type="common">Swimming crab</name>
    <name type="synonym">Neptunus trituberculatus</name>
    <dbReference type="NCBI Taxonomy" id="210409"/>
    <lineage>
        <taxon>Eukaryota</taxon>
        <taxon>Metazoa</taxon>
        <taxon>Ecdysozoa</taxon>
        <taxon>Arthropoda</taxon>
        <taxon>Crustacea</taxon>
        <taxon>Multicrustacea</taxon>
        <taxon>Malacostraca</taxon>
        <taxon>Eumalacostraca</taxon>
        <taxon>Eucarida</taxon>
        <taxon>Decapoda</taxon>
        <taxon>Pleocyemata</taxon>
        <taxon>Brachyura</taxon>
        <taxon>Eubrachyura</taxon>
        <taxon>Portunoidea</taxon>
        <taxon>Portunidae</taxon>
        <taxon>Portuninae</taxon>
        <taxon>Portunus</taxon>
    </lineage>
</organism>
<comment type="caution">
    <text evidence="1">The sequence shown here is derived from an EMBL/GenBank/DDBJ whole genome shotgun (WGS) entry which is preliminary data.</text>
</comment>
<proteinExistence type="predicted"/>
<sequence>MTHNNVDTDSGAIVYSHIDGGRSCDATPRREVLGTFLVRPMTTRRRRLHGEGWNGRSRGGRGRVGVVDELGQWWTGVTDCGLMIDRREEWVDELDGWWTAGRPEGGMVDGLWTVSYAAHGIQV</sequence>
<dbReference type="AlphaFoldDB" id="A0A5B7EPQ8"/>
<reference evidence="1 2" key="1">
    <citation type="submission" date="2019-05" db="EMBL/GenBank/DDBJ databases">
        <title>Another draft genome of Portunus trituberculatus and its Hox gene families provides insights of decapod evolution.</title>
        <authorList>
            <person name="Jeong J.-H."/>
            <person name="Song I."/>
            <person name="Kim S."/>
            <person name="Choi T."/>
            <person name="Kim D."/>
            <person name="Ryu S."/>
            <person name="Kim W."/>
        </authorList>
    </citation>
    <scope>NUCLEOTIDE SEQUENCE [LARGE SCALE GENOMIC DNA]</scope>
    <source>
        <tissue evidence="1">Muscle</tissue>
    </source>
</reference>
<evidence type="ECO:0000313" key="2">
    <source>
        <dbReference type="Proteomes" id="UP000324222"/>
    </source>
</evidence>
<evidence type="ECO:0000313" key="1">
    <source>
        <dbReference type="EMBL" id="MPC35278.1"/>
    </source>
</evidence>
<dbReference type="Proteomes" id="UP000324222">
    <property type="component" value="Unassembled WGS sequence"/>
</dbReference>
<name>A0A5B7EPQ8_PORTR</name>
<gene>
    <name evidence="1" type="ORF">E2C01_028698</name>
</gene>
<protein>
    <submittedName>
        <fullName evidence="1">Uncharacterized protein</fullName>
    </submittedName>
</protein>
<keyword evidence="2" id="KW-1185">Reference proteome</keyword>